<feature type="transmembrane region" description="Helical" evidence="11">
    <location>
        <begin position="390"/>
        <end position="409"/>
    </location>
</feature>
<dbReference type="EC" id="2.4.1.-" evidence="11"/>
<keyword evidence="4 11" id="KW-0337">GPI-anchor biosynthesis</keyword>
<keyword evidence="6 11" id="KW-0808">Transferase</keyword>
<protein>
    <recommendedName>
        <fullName evidence="11">GPI mannosyltransferase 2</fullName>
        <ecNumber evidence="11">2.4.1.-</ecNumber>
    </recommendedName>
</protein>
<evidence type="ECO:0000313" key="12">
    <source>
        <dbReference type="EMBL" id="VVC41134.1"/>
    </source>
</evidence>
<evidence type="ECO:0000256" key="1">
    <source>
        <dbReference type="ARBA" id="ARBA00004477"/>
    </source>
</evidence>
<comment type="similarity">
    <text evidence="3 11">Belongs to the PIGV family.</text>
</comment>
<keyword evidence="8 11" id="KW-0256">Endoplasmic reticulum</keyword>
<dbReference type="Proteomes" id="UP000325440">
    <property type="component" value="Unassembled WGS sequence"/>
</dbReference>
<evidence type="ECO:0000256" key="5">
    <source>
        <dbReference type="ARBA" id="ARBA00022676"/>
    </source>
</evidence>
<keyword evidence="13" id="KW-1185">Reference proteome</keyword>
<dbReference type="GO" id="GO:0000009">
    <property type="term" value="F:alpha-1,6-mannosyltransferase activity"/>
    <property type="evidence" value="ECO:0007669"/>
    <property type="project" value="InterPro"/>
</dbReference>
<dbReference type="GO" id="GO:0031501">
    <property type="term" value="C:mannosyltransferase complex"/>
    <property type="evidence" value="ECO:0007669"/>
    <property type="project" value="TreeGrafter"/>
</dbReference>
<evidence type="ECO:0000256" key="11">
    <source>
        <dbReference type="RuleBase" id="RU363112"/>
    </source>
</evidence>
<comment type="pathway">
    <text evidence="2 11">Glycolipid biosynthesis; glycosylphosphatidylinositol-anchor biosynthesis.</text>
</comment>
<evidence type="ECO:0000256" key="7">
    <source>
        <dbReference type="ARBA" id="ARBA00022692"/>
    </source>
</evidence>
<dbReference type="PANTHER" id="PTHR12468:SF2">
    <property type="entry name" value="GPI MANNOSYLTRANSFERASE 2"/>
    <property type="match status" value="1"/>
</dbReference>
<feature type="transmembrane region" description="Helical" evidence="11">
    <location>
        <begin position="231"/>
        <end position="255"/>
    </location>
</feature>
<comment type="function">
    <text evidence="11">Mannosyltransferase involved in glycosylphosphatidylinositol-anchor biosynthesis.</text>
</comment>
<evidence type="ECO:0000256" key="4">
    <source>
        <dbReference type="ARBA" id="ARBA00022502"/>
    </source>
</evidence>
<dbReference type="InterPro" id="IPR007315">
    <property type="entry name" value="PIG-V/Gpi18"/>
</dbReference>
<keyword evidence="5 11" id="KW-0328">Glycosyltransferase</keyword>
<evidence type="ECO:0000256" key="3">
    <source>
        <dbReference type="ARBA" id="ARBA00008698"/>
    </source>
</evidence>
<dbReference type="UniPathway" id="UPA00196"/>
<comment type="caution">
    <text evidence="11">Lacks conserved residue(s) required for the propagation of feature annotation.</text>
</comment>
<evidence type="ECO:0000256" key="6">
    <source>
        <dbReference type="ARBA" id="ARBA00022679"/>
    </source>
</evidence>
<proteinExistence type="inferred from homology"/>
<evidence type="ECO:0000313" key="13">
    <source>
        <dbReference type="Proteomes" id="UP000325440"/>
    </source>
</evidence>
<evidence type="ECO:0000256" key="9">
    <source>
        <dbReference type="ARBA" id="ARBA00022989"/>
    </source>
</evidence>
<keyword evidence="7 11" id="KW-0812">Transmembrane</keyword>
<feature type="transmembrane region" description="Helical" evidence="11">
    <location>
        <begin position="357"/>
        <end position="378"/>
    </location>
</feature>
<name>A0A5E4NHW3_9HEMI</name>
<evidence type="ECO:0000256" key="8">
    <source>
        <dbReference type="ARBA" id="ARBA00022824"/>
    </source>
</evidence>
<keyword evidence="10 11" id="KW-0472">Membrane</keyword>
<organism evidence="12 13">
    <name type="scientific">Cinara cedri</name>
    <dbReference type="NCBI Taxonomy" id="506608"/>
    <lineage>
        <taxon>Eukaryota</taxon>
        <taxon>Metazoa</taxon>
        <taxon>Ecdysozoa</taxon>
        <taxon>Arthropoda</taxon>
        <taxon>Hexapoda</taxon>
        <taxon>Insecta</taxon>
        <taxon>Pterygota</taxon>
        <taxon>Neoptera</taxon>
        <taxon>Paraneoptera</taxon>
        <taxon>Hemiptera</taxon>
        <taxon>Sternorrhyncha</taxon>
        <taxon>Aphidomorpha</taxon>
        <taxon>Aphidoidea</taxon>
        <taxon>Aphididae</taxon>
        <taxon>Lachninae</taxon>
        <taxon>Cinara</taxon>
    </lineage>
</organism>
<dbReference type="OrthoDB" id="10252502at2759"/>
<dbReference type="Pfam" id="PF04188">
    <property type="entry name" value="Mannosyl_trans2"/>
    <property type="match status" value="1"/>
</dbReference>
<dbReference type="GO" id="GO:0006506">
    <property type="term" value="P:GPI anchor biosynthetic process"/>
    <property type="evidence" value="ECO:0007669"/>
    <property type="project" value="UniProtKB-UniPathway"/>
</dbReference>
<dbReference type="EMBL" id="CABPRJ010001913">
    <property type="protein sequence ID" value="VVC41134.1"/>
    <property type="molecule type" value="Genomic_DNA"/>
</dbReference>
<keyword evidence="9 11" id="KW-1133">Transmembrane helix</keyword>
<dbReference type="PANTHER" id="PTHR12468">
    <property type="entry name" value="GPI MANNOSYLTRANSFERASE 2"/>
    <property type="match status" value="1"/>
</dbReference>
<feature type="transmembrane region" description="Helical" evidence="11">
    <location>
        <begin position="92"/>
        <end position="111"/>
    </location>
</feature>
<reference evidence="12 13" key="1">
    <citation type="submission" date="2019-08" db="EMBL/GenBank/DDBJ databases">
        <authorList>
            <person name="Alioto T."/>
            <person name="Alioto T."/>
            <person name="Gomez Garrido J."/>
        </authorList>
    </citation>
    <scope>NUCLEOTIDE SEQUENCE [LARGE SCALE GENOMIC DNA]</scope>
</reference>
<feature type="transmembrane region" description="Helical" evidence="11">
    <location>
        <begin position="421"/>
        <end position="440"/>
    </location>
</feature>
<dbReference type="GO" id="GO:0004376">
    <property type="term" value="F:GPI mannosyltransferase activity"/>
    <property type="evidence" value="ECO:0007669"/>
    <property type="project" value="InterPro"/>
</dbReference>
<evidence type="ECO:0000256" key="10">
    <source>
        <dbReference type="ARBA" id="ARBA00023136"/>
    </source>
</evidence>
<feature type="transmembrane region" description="Helical" evidence="11">
    <location>
        <begin position="117"/>
        <end position="140"/>
    </location>
</feature>
<sequence>MSKTVRLDATSCRNAVWRMAAYSRLAVLVVQYLSNALISDHQARDVFISPCLGDGDDTVVGRVVTHFLGGFLRWDAQYFLHVYRYGYTYENALAFFPAFPGAVRLLAAIVPGHPNTAFLAVSIALNNVVFVFAALALYDLTLRVHDNDVRTAYNSAVLFCFNPASVFFSAPYSESLFALTTFYGMYHVQRDSVWKSALCFGCCALNRSNGLLNSGYLLYSAVRTAVTKRILLFKFVLGSCLVFACFGSFQLYGYYKFCTLRGHYFEPKIVDYARANNLVMPNNHTVPLWCGVRLPYSYVQEKYWQNIGFLNYYQFKQIPNFMLAFPCIFLLLNHGFKYFYNNNIMYLGLRDRDKPDFVYVVHSTVLTLFCLFCIHVQVTTRMLASSSPVFYWACGSYFQFPLNFNRITYRRVYNDFKSRLVVLYFLAYFVVGTALFVNFLPFT</sequence>
<gene>
    <name evidence="12" type="ORF">CINCED_3A013265</name>
</gene>
<evidence type="ECO:0000256" key="2">
    <source>
        <dbReference type="ARBA" id="ARBA00004687"/>
    </source>
</evidence>
<dbReference type="GO" id="GO:0005789">
    <property type="term" value="C:endoplasmic reticulum membrane"/>
    <property type="evidence" value="ECO:0007669"/>
    <property type="project" value="UniProtKB-SubCell"/>
</dbReference>
<comment type="subcellular location">
    <subcellularLocation>
        <location evidence="1 11">Endoplasmic reticulum membrane</location>
        <topology evidence="1 11">Multi-pass membrane protein</topology>
    </subcellularLocation>
</comment>
<dbReference type="AlphaFoldDB" id="A0A5E4NHW3"/>
<accession>A0A5E4NHW3</accession>
<feature type="transmembrane region" description="Helical" evidence="11">
    <location>
        <begin position="318"/>
        <end position="336"/>
    </location>
</feature>